<organism evidence="3 4">
    <name type="scientific">Legionella cardiaca</name>
    <dbReference type="NCBI Taxonomy" id="1071983"/>
    <lineage>
        <taxon>Bacteria</taxon>
        <taxon>Pseudomonadati</taxon>
        <taxon>Pseudomonadota</taxon>
        <taxon>Gammaproteobacteria</taxon>
        <taxon>Legionellales</taxon>
        <taxon>Legionellaceae</taxon>
        <taxon>Legionella</taxon>
    </lineage>
</organism>
<keyword evidence="1" id="KW-0274">FAD</keyword>
<reference evidence="3 4" key="1">
    <citation type="submission" date="2023-02" db="EMBL/GenBank/DDBJ databases">
        <title>Genome Sequence of L. cardiaca H63T.</title>
        <authorList>
            <person name="Lopez A.E."/>
            <person name="Cianciotto N.P."/>
        </authorList>
    </citation>
    <scope>NUCLEOTIDE SEQUENCE [LARGE SCALE GENOMIC DNA]</scope>
    <source>
        <strain evidence="3 4">H63</strain>
    </source>
</reference>
<dbReference type="PANTHER" id="PTHR43762">
    <property type="entry name" value="L-GULONOLACTONE OXIDASE"/>
    <property type="match status" value="1"/>
</dbReference>
<keyword evidence="1" id="KW-0285">Flavoprotein</keyword>
<dbReference type="InterPro" id="IPR036318">
    <property type="entry name" value="FAD-bd_PCMH-like_sf"/>
</dbReference>
<dbReference type="InterPro" id="IPR016166">
    <property type="entry name" value="FAD-bd_PCMH"/>
</dbReference>
<keyword evidence="4" id="KW-1185">Reference proteome</keyword>
<dbReference type="PANTHER" id="PTHR43762:SF1">
    <property type="entry name" value="D-ARABINONO-1,4-LACTONE OXIDASE"/>
    <property type="match status" value="1"/>
</dbReference>
<sequence>MPFTGTSKADFLNDLHSKKISYQVKTWTNYMENVKKSKAVVVQVDSEKQVQEVMQAVKKQNAQYPESKITVRATAGWADKESEWCCFPWAKEQEERYNESFSFSEGSAADVIIRFSPKYQKVKKLGEIKHKSPVDSQNPLDHLRTYEVWVTAGVQIAALAQKLRESGLSLRTASMLSWASAVGLAATGGHGTGRDESAFSGQITALRICDQDGNICEINPDHEDFATLCSAHSGALGIVLGMKLKTVEAFNLKETIHNFSTVEKMKSHLDELLSNNQYFSLIGIPSYGYPHDDLSLLDKWQIRLWNYTQEARTKIQDPPYTADARSWAQELSVRVGDSVQDFLLDSKLIKLLPQYLLLAAAAITGTRGTKALVDHENSITHYQVAFPKAMRDVSYLLPVKDKEAGALLAKVLQKIDELVKEGAKHGECPITYAVYARYIKGTTGGLSTSATSSDDEHIIALDIVTHPNAPGIANFEKKLLSYLSEIGVKPRFHLGKNFPNGIHSYADFLQPEAIAEYKKALTKWYGSEEQLQASPFITPYFEQMLGGSPMNLLHLEKEKQLAKEETPQHEHSIEDCSQFLEHLIPALEVLPSMGAQNKQLKESFINQCRETLETMKEKQTQESSLTEAII</sequence>
<proteinExistence type="predicted"/>
<accession>A0ABY8AUF3</accession>
<evidence type="ECO:0000313" key="3">
    <source>
        <dbReference type="EMBL" id="WED44327.1"/>
    </source>
</evidence>
<evidence type="ECO:0000259" key="2">
    <source>
        <dbReference type="PROSITE" id="PS51387"/>
    </source>
</evidence>
<dbReference type="RefSeq" id="WP_275090144.1">
    <property type="nucleotide sequence ID" value="NZ_CP119078.1"/>
</dbReference>
<gene>
    <name evidence="3" type="ORF">PXX05_05945</name>
</gene>
<dbReference type="Proteomes" id="UP001222087">
    <property type="component" value="Chromosome"/>
</dbReference>
<name>A0ABY8AUF3_9GAMM</name>
<dbReference type="InterPro" id="IPR016169">
    <property type="entry name" value="FAD-bd_PCMH_sub2"/>
</dbReference>
<evidence type="ECO:0000313" key="4">
    <source>
        <dbReference type="Proteomes" id="UP001222087"/>
    </source>
</evidence>
<feature type="domain" description="FAD-binding PCMH-type" evidence="2">
    <location>
        <begin position="34"/>
        <end position="249"/>
    </location>
</feature>
<dbReference type="InterPro" id="IPR006094">
    <property type="entry name" value="Oxid_FAD_bind_N"/>
</dbReference>
<protein>
    <submittedName>
        <fullName evidence="3">FAD-binding protein</fullName>
    </submittedName>
</protein>
<dbReference type="Gene3D" id="3.30.465.10">
    <property type="match status" value="1"/>
</dbReference>
<dbReference type="Pfam" id="PF01565">
    <property type="entry name" value="FAD_binding_4"/>
    <property type="match status" value="1"/>
</dbReference>
<dbReference type="PROSITE" id="PS51387">
    <property type="entry name" value="FAD_PCMH"/>
    <property type="match status" value="1"/>
</dbReference>
<evidence type="ECO:0000256" key="1">
    <source>
        <dbReference type="ARBA" id="ARBA00022827"/>
    </source>
</evidence>
<dbReference type="EMBL" id="CP119078">
    <property type="protein sequence ID" value="WED44327.1"/>
    <property type="molecule type" value="Genomic_DNA"/>
</dbReference>
<dbReference type="SUPFAM" id="SSF56176">
    <property type="entry name" value="FAD-binding/transporter-associated domain-like"/>
    <property type="match status" value="1"/>
</dbReference>
<dbReference type="InterPro" id="IPR010031">
    <property type="entry name" value="FAD_lactone_oxidase-like"/>
</dbReference>